<dbReference type="EMBL" id="SJPG01000001">
    <property type="protein sequence ID" value="TWT60225.1"/>
    <property type="molecule type" value="Genomic_DNA"/>
</dbReference>
<dbReference type="Gene3D" id="3.50.30.30">
    <property type="match status" value="1"/>
</dbReference>
<dbReference type="PANTHER" id="PTHR36842">
    <property type="entry name" value="PROTEIN TOLB HOMOLOG"/>
    <property type="match status" value="1"/>
</dbReference>
<feature type="chain" id="PRO_5023047498" evidence="3">
    <location>
        <begin position="22"/>
        <end position="1004"/>
    </location>
</feature>
<reference evidence="5 6" key="1">
    <citation type="submission" date="2019-02" db="EMBL/GenBank/DDBJ databases">
        <title>Deep-cultivation of Planctomycetes and their phenomic and genomic characterization uncovers novel biology.</title>
        <authorList>
            <person name="Wiegand S."/>
            <person name="Jogler M."/>
            <person name="Boedeker C."/>
            <person name="Pinto D."/>
            <person name="Vollmers J."/>
            <person name="Rivas-Marin E."/>
            <person name="Kohn T."/>
            <person name="Peeters S.H."/>
            <person name="Heuer A."/>
            <person name="Rast P."/>
            <person name="Oberbeckmann S."/>
            <person name="Bunk B."/>
            <person name="Jeske O."/>
            <person name="Meyerdierks A."/>
            <person name="Storesund J.E."/>
            <person name="Kallscheuer N."/>
            <person name="Luecker S."/>
            <person name="Lage O.M."/>
            <person name="Pohl T."/>
            <person name="Merkel B.J."/>
            <person name="Hornburger P."/>
            <person name="Mueller R.-W."/>
            <person name="Bruemmer F."/>
            <person name="Labrenz M."/>
            <person name="Spormann A.M."/>
            <person name="Op Den Camp H."/>
            <person name="Overmann J."/>
            <person name="Amann R."/>
            <person name="Jetten M.S.M."/>
            <person name="Mascher T."/>
            <person name="Medema M.H."/>
            <person name="Devos D.P."/>
            <person name="Kaster A.-K."/>
            <person name="Ovreas L."/>
            <person name="Rohde M."/>
            <person name="Galperin M.Y."/>
            <person name="Jogler C."/>
        </authorList>
    </citation>
    <scope>NUCLEOTIDE SEQUENCE [LARGE SCALE GENOMIC DNA]</scope>
    <source>
        <strain evidence="5 6">Pan54</strain>
    </source>
</reference>
<dbReference type="OrthoDB" id="108903at2"/>
<sequence length="1004" mass="111049" precursor="true">MQRLTLLLTLFILSISTNVLLAETPEGSNTESESVLLSNTRQLTFAGRRSGEGYFSADGSKLVFQSEREAGNPFFQIYLLDLETGDETRISPGTGKTTCAWIHPDGNRVLFASTQDDPQALEKQKSELELRESGKERRYSWDYDPEYNLFQYDLKSKEYQPLTKERGYDAEGSYSPDGKLIAFASNRQAYQRELTEEEQAMLERDPAVFMEIYVMEADGSNVRKLTDTLGYDGGPFFSPDGKRICWRRFKEDGATAEIMTMNIDGSDVRQLTDWKVMSWAPYYHPSGRYIIFTTNRHGFANFELYMVATNGKSDPIRVTHTEGFDGLPAFSPDGKQLAWTSNRSGSKQSQLYLADWNHEAALELLSLTGFSDEDVEQSAALNARESADSFEPADIARHVNFLCREELAGRLTGTEGEHLATQYVATYFDELGLKPGGDDETWFQEFEFTAGIDLGENNLLSLGEESEELDKDWNPVSFSANGEFSGNEYAYAGYGIVAPAIEGFEEYDSYVHLDVKDKWVVVFRFLPEGITPELRQHWARYSSLRYKAMVARDHGAKGLIVVSGPTSKVRNQLVPLRYDGSLAGTSIPVISLNDDLAGKLLTSTKKTLLEWQTKLDAGEPVMGFVTAGPALNVQVDIKQVKRTGRNVIGVLPAKQSYHPLPAILVGAHVDHLGRGGSSSSLANEKEADQIHFGADDNASGTGGMLEIAEYMSSLVADKKIELTRDVIFVAWSGEELGLYGANHFVKELEAELNSVMESLGGPPEKEKAESDEEEKAESQNNELPLRFVIGACLNMDMIGRFDKALILQGVGSSTAWKSIIEQRNVPVGMPITLQNDSYIPTDASVFFMHGVPILSAFTGTHTDYHTPRDTPEKINYQAASEIAHLMGLITRGLAVSPDTLDYVDQARPEELRRANLRAYLGTIPDYGASDVKGVQLSGVGKGGPADKAGIKGGDVIVELAGKKIENIYDYTYAIEALKIGEKVNIVIQRDGEKKTLELIPGSRE</sequence>
<keyword evidence="5" id="KW-0378">Hydrolase</keyword>
<dbReference type="Pfam" id="PF07676">
    <property type="entry name" value="PD40"/>
    <property type="match status" value="5"/>
</dbReference>
<dbReference type="Gene3D" id="3.40.630.10">
    <property type="entry name" value="Zn peptidases"/>
    <property type="match status" value="1"/>
</dbReference>
<dbReference type="InterPro" id="IPR011659">
    <property type="entry name" value="WD40"/>
</dbReference>
<dbReference type="PANTHER" id="PTHR36842:SF1">
    <property type="entry name" value="PROTEIN TOLB"/>
    <property type="match status" value="1"/>
</dbReference>
<proteinExistence type="inferred from homology"/>
<comment type="similarity">
    <text evidence="1">Belongs to the TolB family.</text>
</comment>
<dbReference type="SUPFAM" id="SSF53187">
    <property type="entry name" value="Zn-dependent exopeptidases"/>
    <property type="match status" value="1"/>
</dbReference>
<dbReference type="InterPro" id="IPR011042">
    <property type="entry name" value="6-blade_b-propeller_TolB-like"/>
</dbReference>
<name>A0A5C5XDM5_9PLAN</name>
<evidence type="ECO:0000313" key="5">
    <source>
        <dbReference type="EMBL" id="TWT60225.1"/>
    </source>
</evidence>
<evidence type="ECO:0000256" key="3">
    <source>
        <dbReference type="SAM" id="SignalP"/>
    </source>
</evidence>
<feature type="signal peptide" evidence="3">
    <location>
        <begin position="1"/>
        <end position="21"/>
    </location>
</feature>
<evidence type="ECO:0000256" key="1">
    <source>
        <dbReference type="ARBA" id="ARBA00009820"/>
    </source>
</evidence>
<evidence type="ECO:0000256" key="2">
    <source>
        <dbReference type="SAM" id="MobiDB-lite"/>
    </source>
</evidence>
<dbReference type="RefSeq" id="WP_146502376.1">
    <property type="nucleotide sequence ID" value="NZ_SJPG01000001.1"/>
</dbReference>
<dbReference type="Proteomes" id="UP000316095">
    <property type="component" value="Unassembled WGS sequence"/>
</dbReference>
<dbReference type="SUPFAM" id="SSF52025">
    <property type="entry name" value="PA domain"/>
    <property type="match status" value="1"/>
</dbReference>
<protein>
    <submittedName>
        <fullName evidence="5">Aminopeptidase YwaD</fullName>
        <ecNumber evidence="5">3.4.11.6</ecNumber>
    </submittedName>
</protein>
<dbReference type="SMART" id="SM00228">
    <property type="entry name" value="PDZ"/>
    <property type="match status" value="1"/>
</dbReference>
<dbReference type="InterPro" id="IPR036034">
    <property type="entry name" value="PDZ_sf"/>
</dbReference>
<keyword evidence="3" id="KW-0732">Signal</keyword>
<dbReference type="EC" id="3.4.11.6" evidence="5"/>
<dbReference type="Pfam" id="PF04389">
    <property type="entry name" value="Peptidase_M28"/>
    <property type="match status" value="1"/>
</dbReference>
<organism evidence="5 6">
    <name type="scientific">Rubinisphaera italica</name>
    <dbReference type="NCBI Taxonomy" id="2527969"/>
    <lineage>
        <taxon>Bacteria</taxon>
        <taxon>Pseudomonadati</taxon>
        <taxon>Planctomycetota</taxon>
        <taxon>Planctomycetia</taxon>
        <taxon>Planctomycetales</taxon>
        <taxon>Planctomycetaceae</taxon>
        <taxon>Rubinisphaera</taxon>
    </lineage>
</organism>
<dbReference type="Pfam" id="PF13180">
    <property type="entry name" value="PDZ_2"/>
    <property type="match status" value="1"/>
</dbReference>
<dbReference type="InterPro" id="IPR007484">
    <property type="entry name" value="Peptidase_M28"/>
</dbReference>
<comment type="caution">
    <text evidence="5">The sequence shown here is derived from an EMBL/GenBank/DDBJ whole genome shotgun (WGS) entry which is preliminary data.</text>
</comment>
<dbReference type="InterPro" id="IPR046450">
    <property type="entry name" value="PA_dom_sf"/>
</dbReference>
<gene>
    <name evidence="5" type="primary">ywaD_1</name>
    <name evidence="5" type="ORF">Pan54_09390</name>
</gene>
<keyword evidence="5" id="KW-0645">Protease</keyword>
<dbReference type="AlphaFoldDB" id="A0A5C5XDM5"/>
<feature type="region of interest" description="Disordered" evidence="2">
    <location>
        <begin position="757"/>
        <end position="779"/>
    </location>
</feature>
<dbReference type="Gene3D" id="2.30.42.10">
    <property type="match status" value="1"/>
</dbReference>
<dbReference type="SUPFAM" id="SSF50156">
    <property type="entry name" value="PDZ domain-like"/>
    <property type="match status" value="1"/>
</dbReference>
<dbReference type="SUPFAM" id="SSF82171">
    <property type="entry name" value="DPP6 N-terminal domain-like"/>
    <property type="match status" value="1"/>
</dbReference>
<accession>A0A5C5XDM5</accession>
<dbReference type="InterPro" id="IPR001478">
    <property type="entry name" value="PDZ"/>
</dbReference>
<dbReference type="Gene3D" id="2.120.10.30">
    <property type="entry name" value="TolB, C-terminal domain"/>
    <property type="match status" value="3"/>
</dbReference>
<dbReference type="PROSITE" id="PS50106">
    <property type="entry name" value="PDZ"/>
    <property type="match status" value="1"/>
</dbReference>
<dbReference type="GO" id="GO:0004177">
    <property type="term" value="F:aminopeptidase activity"/>
    <property type="evidence" value="ECO:0007669"/>
    <property type="project" value="UniProtKB-KW"/>
</dbReference>
<feature type="domain" description="PDZ" evidence="4">
    <location>
        <begin position="908"/>
        <end position="991"/>
    </location>
</feature>
<evidence type="ECO:0000259" key="4">
    <source>
        <dbReference type="PROSITE" id="PS50106"/>
    </source>
</evidence>
<keyword evidence="5" id="KW-0031">Aminopeptidase</keyword>
<evidence type="ECO:0000313" key="6">
    <source>
        <dbReference type="Proteomes" id="UP000316095"/>
    </source>
</evidence>
<keyword evidence="6" id="KW-1185">Reference proteome</keyword>